<evidence type="ECO:0000313" key="3">
    <source>
        <dbReference type="Proteomes" id="UP000824265"/>
    </source>
</evidence>
<reference evidence="2" key="1">
    <citation type="journal article" date="2021" name="PeerJ">
        <title>Extensive microbial diversity within the chicken gut microbiome revealed by metagenomics and culture.</title>
        <authorList>
            <person name="Gilroy R."/>
            <person name="Ravi A."/>
            <person name="Getino M."/>
            <person name="Pursley I."/>
            <person name="Horton D.L."/>
            <person name="Alikhan N.F."/>
            <person name="Baker D."/>
            <person name="Gharbi K."/>
            <person name="Hall N."/>
            <person name="Watson M."/>
            <person name="Adriaenssens E.M."/>
            <person name="Foster-Nyarko E."/>
            <person name="Jarju S."/>
            <person name="Secka A."/>
            <person name="Antonio M."/>
            <person name="Oren A."/>
            <person name="Chaudhuri R.R."/>
            <person name="La Ragione R."/>
            <person name="Hildebrand F."/>
            <person name="Pallen M.J."/>
        </authorList>
    </citation>
    <scope>NUCLEOTIDE SEQUENCE</scope>
    <source>
        <strain evidence="2">CHK195-6426</strain>
    </source>
</reference>
<dbReference type="Pfam" id="PF02579">
    <property type="entry name" value="Nitro_FeMo-Co"/>
    <property type="match status" value="1"/>
</dbReference>
<dbReference type="PANTHER" id="PTHR42983">
    <property type="entry name" value="DINITROGENASE IRON-MOLYBDENUM COFACTOR PROTEIN-RELATED"/>
    <property type="match status" value="1"/>
</dbReference>
<organism evidence="2 3">
    <name type="scientific">Candidatus Acetatifactor stercoripullorum</name>
    <dbReference type="NCBI Taxonomy" id="2838414"/>
    <lineage>
        <taxon>Bacteria</taxon>
        <taxon>Bacillati</taxon>
        <taxon>Bacillota</taxon>
        <taxon>Clostridia</taxon>
        <taxon>Lachnospirales</taxon>
        <taxon>Lachnospiraceae</taxon>
        <taxon>Acetatifactor</taxon>
    </lineage>
</organism>
<dbReference type="InterPro" id="IPR003731">
    <property type="entry name" value="Di-Nase_FeMo-co_biosynth"/>
</dbReference>
<evidence type="ECO:0000259" key="1">
    <source>
        <dbReference type="Pfam" id="PF02579"/>
    </source>
</evidence>
<reference evidence="2" key="2">
    <citation type="submission" date="2021-04" db="EMBL/GenBank/DDBJ databases">
        <authorList>
            <person name="Gilroy R."/>
        </authorList>
    </citation>
    <scope>NUCLEOTIDE SEQUENCE</scope>
    <source>
        <strain evidence="2">CHK195-6426</strain>
    </source>
</reference>
<dbReference type="AlphaFoldDB" id="A0A9D1UD28"/>
<sequence>MVFPHFGHTEHFKLYEVENGNILYTQIVDTNGEGHGALAGLLTRLQADVLICGGIGTGAQNALQEAGISSFGGVTGNADEAVRAYLSGTLSYDPDVHCDHHEKEHSCGEHTCQKDKHGCAGNGA</sequence>
<dbReference type="InterPro" id="IPR036105">
    <property type="entry name" value="DiNase_FeMo-co_biosyn_sf"/>
</dbReference>
<feature type="domain" description="Dinitrogenase iron-molybdenum cofactor biosynthesis" evidence="1">
    <location>
        <begin position="2"/>
        <end position="86"/>
    </location>
</feature>
<dbReference type="SUPFAM" id="SSF53146">
    <property type="entry name" value="Nitrogenase accessory factor-like"/>
    <property type="match status" value="1"/>
</dbReference>
<dbReference type="PANTHER" id="PTHR42983:SF1">
    <property type="entry name" value="IRON-MOLYBDENUM PROTEIN"/>
    <property type="match status" value="1"/>
</dbReference>
<comment type="caution">
    <text evidence="2">The sequence shown here is derived from an EMBL/GenBank/DDBJ whole genome shotgun (WGS) entry which is preliminary data.</text>
</comment>
<dbReference type="Proteomes" id="UP000824265">
    <property type="component" value="Unassembled WGS sequence"/>
</dbReference>
<dbReference type="Gene3D" id="3.30.420.130">
    <property type="entry name" value="Dinitrogenase iron-molybdenum cofactor biosynthesis domain"/>
    <property type="match status" value="1"/>
</dbReference>
<evidence type="ECO:0000313" key="2">
    <source>
        <dbReference type="EMBL" id="HIW82156.1"/>
    </source>
</evidence>
<proteinExistence type="predicted"/>
<accession>A0A9D1UD28</accession>
<protein>
    <submittedName>
        <fullName evidence="2">Dinitrogenase iron-molybdenum cofactor biosynthesis protein</fullName>
    </submittedName>
</protein>
<dbReference type="EMBL" id="DXGH01000064">
    <property type="protein sequence ID" value="HIW82156.1"/>
    <property type="molecule type" value="Genomic_DNA"/>
</dbReference>
<name>A0A9D1UD28_9FIRM</name>
<gene>
    <name evidence="2" type="ORF">H9742_11695</name>
</gene>